<evidence type="ECO:0000259" key="2">
    <source>
        <dbReference type="PROSITE" id="PS50883"/>
    </source>
</evidence>
<evidence type="ECO:0000256" key="1">
    <source>
        <dbReference type="SAM" id="MobiDB-lite"/>
    </source>
</evidence>
<dbReference type="STRING" id="323098.Nwi_2647"/>
<dbReference type="AlphaFoldDB" id="Q3SP91"/>
<gene>
    <name evidence="4" type="ordered locus">Nwi_2647</name>
</gene>
<dbReference type="NCBIfam" id="TIGR00254">
    <property type="entry name" value="GGDEF"/>
    <property type="match status" value="1"/>
</dbReference>
<dbReference type="InterPro" id="IPR035965">
    <property type="entry name" value="PAS-like_dom_sf"/>
</dbReference>
<dbReference type="HOGENOM" id="CLU_000445_70_50_5"/>
<name>Q3SP91_NITWN</name>
<dbReference type="SUPFAM" id="SSF141868">
    <property type="entry name" value="EAL domain-like"/>
    <property type="match status" value="1"/>
</dbReference>
<dbReference type="CDD" id="cd01949">
    <property type="entry name" value="GGDEF"/>
    <property type="match status" value="1"/>
</dbReference>
<dbReference type="InterPro" id="IPR000160">
    <property type="entry name" value="GGDEF_dom"/>
</dbReference>
<dbReference type="InterPro" id="IPR043128">
    <property type="entry name" value="Rev_trsase/Diguanyl_cyclase"/>
</dbReference>
<dbReference type="EMBL" id="CP000115">
    <property type="protein sequence ID" value="ABA05900.1"/>
    <property type="molecule type" value="Genomic_DNA"/>
</dbReference>
<sequence length="658" mass="71962">MPGYLLGRQKVVPYVTATAVAASKSLKVRKFPLSDAMKVGKSMSGAPERSEFSVIAGGSGPTPPDESGTGPNDCGVEAGDPSRVNFLAEVVRLLPTAVTVQDEQGHFVFVNAAAAAQFNVPAGAIVGTGSGALLPSKELNDRVNLARGVLQSGRIRISEELIRTDHTTKTYLTTHEPVRISDRNLMLSSSVDISGQKAVEEELFRCAYFDDLTGLPTRRVIEQHANSLIREGEQPVRFAVAFLDIDNFKHINDYYGHASGDELLIEVARRLSFGLRGTDMLSRISGDEFLLLLNPVQSDAELADYIGFLLQRLKAPFFIEGSELFASASIGVSIYPDHGDSYEVLRQNADTAMYHIKNEKKGGAVIFDSGMQREALTRMEIEQSLRLAILDKRFYCAFQPKVDIRTQQVRGIEALVRLRNDDGVIQAPGTFVDLAIELGLIDELTHLVLAEIMRSIDLIDERFGAGVSISINVAAKQAGNVAFMTSFARALEKTGCPARFVVEVTEDAFVAKTRFQTEILPVLRSLGVGISIDDFGIGYSSLSALADITADEIKIDRSFIVDIHKRPRSQGILKAIESLGDALGMTVIAEGVEKFEELAYLQAATRIKYAQGFYFSEPVFLEDLESDKRAVSKRSTSSIGRPLQENRLTYSRATGYSP</sequence>
<reference evidence="4 5" key="1">
    <citation type="journal article" date="2006" name="Appl. Environ. Microbiol.">
        <title>Genome sequence of the chemolithoautotrophic nitrite-oxidizing bacterium Nitrobacter winogradskyi Nb-255.</title>
        <authorList>
            <person name="Starkenburg S.R."/>
            <person name="Chain P.S."/>
            <person name="Sayavedra-Soto L.A."/>
            <person name="Hauser L."/>
            <person name="Land M.L."/>
            <person name="Larimer F.W."/>
            <person name="Malfatti S.A."/>
            <person name="Klotz M.G."/>
            <person name="Bottomley P.J."/>
            <person name="Arp D.J."/>
            <person name="Hickey W.J."/>
        </authorList>
    </citation>
    <scope>NUCLEOTIDE SEQUENCE [LARGE SCALE GENOMIC DNA]</scope>
    <source>
        <strain evidence="5">ATCC 25391 / DSM 10237 / CIP 104748 / NCIMB 11846 / Nb-255</strain>
    </source>
</reference>
<dbReference type="PANTHER" id="PTHR44757:SF2">
    <property type="entry name" value="BIOFILM ARCHITECTURE MAINTENANCE PROTEIN MBAA"/>
    <property type="match status" value="1"/>
</dbReference>
<dbReference type="InterPro" id="IPR052155">
    <property type="entry name" value="Biofilm_reg_signaling"/>
</dbReference>
<evidence type="ECO:0000313" key="5">
    <source>
        <dbReference type="Proteomes" id="UP000002531"/>
    </source>
</evidence>
<dbReference type="PROSITE" id="PS50883">
    <property type="entry name" value="EAL"/>
    <property type="match status" value="1"/>
</dbReference>
<feature type="domain" description="GGDEF" evidence="3">
    <location>
        <begin position="236"/>
        <end position="369"/>
    </location>
</feature>
<dbReference type="SUPFAM" id="SSF55785">
    <property type="entry name" value="PYP-like sensor domain (PAS domain)"/>
    <property type="match status" value="1"/>
</dbReference>
<accession>Q3SP91</accession>
<evidence type="ECO:0000259" key="3">
    <source>
        <dbReference type="PROSITE" id="PS50887"/>
    </source>
</evidence>
<keyword evidence="5" id="KW-1185">Reference proteome</keyword>
<proteinExistence type="predicted"/>
<organism evidence="4 5">
    <name type="scientific">Nitrobacter winogradskyi (strain ATCC 25391 / DSM 10237 / CIP 104748 / NCIMB 11846 / Nb-255)</name>
    <dbReference type="NCBI Taxonomy" id="323098"/>
    <lineage>
        <taxon>Bacteria</taxon>
        <taxon>Pseudomonadati</taxon>
        <taxon>Pseudomonadota</taxon>
        <taxon>Alphaproteobacteria</taxon>
        <taxon>Hyphomicrobiales</taxon>
        <taxon>Nitrobacteraceae</taxon>
        <taxon>Nitrobacter</taxon>
    </lineage>
</organism>
<dbReference type="InterPro" id="IPR029787">
    <property type="entry name" value="Nucleotide_cyclase"/>
</dbReference>
<dbReference type="SUPFAM" id="SSF55073">
    <property type="entry name" value="Nucleotide cyclase"/>
    <property type="match status" value="1"/>
</dbReference>
<dbReference type="Gene3D" id="3.30.70.270">
    <property type="match status" value="1"/>
</dbReference>
<dbReference type="SMART" id="SM00267">
    <property type="entry name" value="GGDEF"/>
    <property type="match status" value="1"/>
</dbReference>
<dbReference type="Gene3D" id="3.20.20.450">
    <property type="entry name" value="EAL domain"/>
    <property type="match status" value="1"/>
</dbReference>
<dbReference type="Pfam" id="PF00990">
    <property type="entry name" value="GGDEF"/>
    <property type="match status" value="1"/>
</dbReference>
<evidence type="ECO:0000313" key="4">
    <source>
        <dbReference type="EMBL" id="ABA05900.1"/>
    </source>
</evidence>
<dbReference type="CDD" id="cd01948">
    <property type="entry name" value="EAL"/>
    <property type="match status" value="1"/>
</dbReference>
<dbReference type="SMART" id="SM00052">
    <property type="entry name" value="EAL"/>
    <property type="match status" value="1"/>
</dbReference>
<dbReference type="Gene3D" id="3.30.450.20">
    <property type="entry name" value="PAS domain"/>
    <property type="match status" value="1"/>
</dbReference>
<protein>
    <submittedName>
        <fullName evidence="4">Diguanylate cyclase/phosphodiesterase</fullName>
    </submittedName>
</protein>
<dbReference type="PROSITE" id="PS50887">
    <property type="entry name" value="GGDEF"/>
    <property type="match status" value="1"/>
</dbReference>
<dbReference type="eggNOG" id="COG5001">
    <property type="taxonomic scope" value="Bacteria"/>
</dbReference>
<dbReference type="Pfam" id="PF00563">
    <property type="entry name" value="EAL"/>
    <property type="match status" value="1"/>
</dbReference>
<feature type="domain" description="EAL" evidence="2">
    <location>
        <begin position="378"/>
        <end position="632"/>
    </location>
</feature>
<dbReference type="InterPro" id="IPR001633">
    <property type="entry name" value="EAL_dom"/>
</dbReference>
<dbReference type="KEGG" id="nwi:Nwi_2647"/>
<dbReference type="Proteomes" id="UP000002531">
    <property type="component" value="Chromosome"/>
</dbReference>
<dbReference type="PANTHER" id="PTHR44757">
    <property type="entry name" value="DIGUANYLATE CYCLASE DGCP"/>
    <property type="match status" value="1"/>
</dbReference>
<dbReference type="InterPro" id="IPR035919">
    <property type="entry name" value="EAL_sf"/>
</dbReference>
<feature type="region of interest" description="Disordered" evidence="1">
    <location>
        <begin position="52"/>
        <end position="74"/>
    </location>
</feature>